<feature type="transmembrane region" description="Helical" evidence="9">
    <location>
        <begin position="282"/>
        <end position="302"/>
    </location>
</feature>
<dbReference type="InterPro" id="IPR035906">
    <property type="entry name" value="MetI-like_sf"/>
</dbReference>
<dbReference type="OrthoDB" id="9783218at2"/>
<evidence type="ECO:0000256" key="7">
    <source>
        <dbReference type="ARBA" id="ARBA00022989"/>
    </source>
</evidence>
<dbReference type="InterPro" id="IPR000515">
    <property type="entry name" value="MetI-like"/>
</dbReference>
<dbReference type="GO" id="GO:0015031">
    <property type="term" value="P:protein transport"/>
    <property type="evidence" value="ECO:0007669"/>
    <property type="project" value="UniProtKB-KW"/>
</dbReference>
<feature type="transmembrane region" description="Helical" evidence="9">
    <location>
        <begin position="49"/>
        <end position="70"/>
    </location>
</feature>
<dbReference type="CDD" id="cd06261">
    <property type="entry name" value="TM_PBP2"/>
    <property type="match status" value="1"/>
</dbReference>
<gene>
    <name evidence="11" type="ORF">VC03_05620</name>
</gene>
<comment type="subcellular location">
    <subcellularLocation>
        <location evidence="1 9">Cell membrane</location>
        <topology evidence="1 9">Multi-pass membrane protein</topology>
    </subcellularLocation>
</comment>
<dbReference type="SUPFAM" id="SSF161098">
    <property type="entry name" value="MetI-like"/>
    <property type="match status" value="1"/>
</dbReference>
<evidence type="ECO:0000256" key="1">
    <source>
        <dbReference type="ARBA" id="ARBA00004651"/>
    </source>
</evidence>
<dbReference type="HOGENOM" id="CLU_028518_1_0_0"/>
<dbReference type="GO" id="GO:0055085">
    <property type="term" value="P:transmembrane transport"/>
    <property type="evidence" value="ECO:0007669"/>
    <property type="project" value="InterPro"/>
</dbReference>
<feature type="domain" description="ABC transmembrane type-1" evidence="10">
    <location>
        <begin position="114"/>
        <end position="303"/>
    </location>
</feature>
<dbReference type="GO" id="GO:0005886">
    <property type="term" value="C:plasma membrane"/>
    <property type="evidence" value="ECO:0007669"/>
    <property type="project" value="UniProtKB-SubCell"/>
</dbReference>
<dbReference type="PROSITE" id="PS50928">
    <property type="entry name" value="ABC_TM1"/>
    <property type="match status" value="1"/>
</dbReference>
<feature type="transmembrane region" description="Helical" evidence="9">
    <location>
        <begin position="243"/>
        <end position="262"/>
    </location>
</feature>
<dbReference type="GO" id="GO:0015833">
    <property type="term" value="P:peptide transport"/>
    <property type="evidence" value="ECO:0007669"/>
    <property type="project" value="UniProtKB-KW"/>
</dbReference>
<organism evidence="11 12">
    <name type="scientific">Sneathia vaginalis</name>
    <dbReference type="NCBI Taxonomy" id="187101"/>
    <lineage>
        <taxon>Bacteria</taxon>
        <taxon>Fusobacteriati</taxon>
        <taxon>Fusobacteriota</taxon>
        <taxon>Fusobacteriia</taxon>
        <taxon>Fusobacteriales</taxon>
        <taxon>Leptotrichiaceae</taxon>
        <taxon>Sneathia</taxon>
    </lineage>
</organism>
<dbReference type="PATRIC" id="fig|1069640.6.peg.1115"/>
<evidence type="ECO:0000256" key="9">
    <source>
        <dbReference type="RuleBase" id="RU363032"/>
    </source>
</evidence>
<protein>
    <submittedName>
        <fullName evidence="11">Diguanylate cyclase</fullName>
    </submittedName>
</protein>
<evidence type="ECO:0000256" key="3">
    <source>
        <dbReference type="ARBA" id="ARBA00022475"/>
    </source>
</evidence>
<dbReference type="InterPro" id="IPR050366">
    <property type="entry name" value="BP-dependent_transpt_permease"/>
</dbReference>
<proteinExistence type="inferred from homology"/>
<keyword evidence="8 9" id="KW-0472">Membrane</keyword>
<reference evidence="11 12" key="1">
    <citation type="journal article" date="2012" name="BMC Genomics">
        <title>Genomic sequence analysis and characterization of Sneathia amnii sp. nov.</title>
        <authorList>
            <consortium name="Vaginal Microbiome Consortium (additional members)"/>
            <person name="Harwich M.D.Jr."/>
            <person name="Serrano M.G."/>
            <person name="Fettweis J.M."/>
            <person name="Alves J.M."/>
            <person name="Reimers M.A."/>
            <person name="Buck G.A."/>
            <person name="Jefferson K.K."/>
        </authorList>
    </citation>
    <scope>NUCLEOTIDE SEQUENCE [LARGE SCALE GENOMIC DNA]</scope>
    <source>
        <strain evidence="11 12">SN35</strain>
    </source>
</reference>
<dbReference type="STRING" id="187101.VC03_05620"/>
<feature type="transmembrane region" description="Helical" evidence="9">
    <location>
        <begin position="179"/>
        <end position="196"/>
    </location>
</feature>
<evidence type="ECO:0000256" key="4">
    <source>
        <dbReference type="ARBA" id="ARBA00022692"/>
    </source>
</evidence>
<keyword evidence="7 9" id="KW-1133">Transmembrane helix</keyword>
<dbReference type="PANTHER" id="PTHR43386:SF24">
    <property type="entry name" value="OLIGOPEPTIDE TRANSPORT SYSTEM PERMEASE PROTEIN AMID"/>
    <property type="match status" value="1"/>
</dbReference>
<evidence type="ECO:0000256" key="2">
    <source>
        <dbReference type="ARBA" id="ARBA00022448"/>
    </source>
</evidence>
<feature type="transmembrane region" description="Helical" evidence="9">
    <location>
        <begin position="120"/>
        <end position="141"/>
    </location>
</feature>
<accession>A0A0E3ZAZ7</accession>
<comment type="similarity">
    <text evidence="9">Belongs to the binding-protein-dependent transport system permease family.</text>
</comment>
<dbReference type="Proteomes" id="UP000033103">
    <property type="component" value="Chromosome"/>
</dbReference>
<keyword evidence="3" id="KW-1003">Cell membrane</keyword>
<dbReference type="RefSeq" id="WP_046329056.1">
    <property type="nucleotide sequence ID" value="NZ_CAUPIC010000011.1"/>
</dbReference>
<evidence type="ECO:0000256" key="6">
    <source>
        <dbReference type="ARBA" id="ARBA00022927"/>
    </source>
</evidence>
<feature type="transmembrane region" description="Helical" evidence="9">
    <location>
        <begin position="208"/>
        <end position="228"/>
    </location>
</feature>
<dbReference type="Pfam" id="PF00528">
    <property type="entry name" value="BPD_transp_1"/>
    <property type="match status" value="1"/>
</dbReference>
<dbReference type="EMBL" id="CP011280">
    <property type="protein sequence ID" value="AKC95952.1"/>
    <property type="molecule type" value="Genomic_DNA"/>
</dbReference>
<dbReference type="Pfam" id="PF12911">
    <property type="entry name" value="OppC_N"/>
    <property type="match status" value="1"/>
</dbReference>
<keyword evidence="12" id="KW-1185">Reference proteome</keyword>
<keyword evidence="4 9" id="KW-0812">Transmembrane</keyword>
<dbReference type="InterPro" id="IPR025966">
    <property type="entry name" value="OppC_N"/>
</dbReference>
<dbReference type="PANTHER" id="PTHR43386">
    <property type="entry name" value="OLIGOPEPTIDE TRANSPORT SYSTEM PERMEASE PROTEIN APPC"/>
    <property type="match status" value="1"/>
</dbReference>
<feature type="transmembrane region" description="Helical" evidence="9">
    <location>
        <begin position="153"/>
        <end position="173"/>
    </location>
</feature>
<dbReference type="AlphaFoldDB" id="A0A0E3ZAZ7"/>
<keyword evidence="5" id="KW-0571">Peptide transport</keyword>
<keyword evidence="2 9" id="KW-0813">Transport</keyword>
<name>A0A0E3ZAZ7_9FUSO</name>
<evidence type="ECO:0000313" key="12">
    <source>
        <dbReference type="Proteomes" id="UP000033103"/>
    </source>
</evidence>
<sequence>MVKYDREKYVTTPEDFTFVGPDKNKREEITKPSLTYWQDAWRRFKKNKLAMAFLVFLGFGLFLAIFGQHITKYSYFEQNTKLRFLTPLKGIKLGHYLGTDTLGRDLFARISQGIRVSMELAIIVAAVCVVVGTIYGSIAAYFGGIVDMLMVRFIEIVIAVPSMIYIILLMVVMGNSVKTIVIALSLTRWLGYALLVRGEVLKLKENEYVMASTALGASFTRIIFKHLIPNTLSVIIVKLTMDIPSIIFSEAFLSFIGLGVPIPQASLGNLAADGFKEINSHVYLFLIPSIAISLITLSFNIIGDALSDALNPKLRD</sequence>
<evidence type="ECO:0000256" key="5">
    <source>
        <dbReference type="ARBA" id="ARBA00022856"/>
    </source>
</evidence>
<evidence type="ECO:0000256" key="8">
    <source>
        <dbReference type="ARBA" id="ARBA00023136"/>
    </source>
</evidence>
<evidence type="ECO:0000313" key="11">
    <source>
        <dbReference type="EMBL" id="AKC95952.1"/>
    </source>
</evidence>
<evidence type="ECO:0000259" key="10">
    <source>
        <dbReference type="PROSITE" id="PS50928"/>
    </source>
</evidence>
<dbReference type="KEGG" id="sns:VC03_05620"/>
<dbReference type="Gene3D" id="1.10.3720.10">
    <property type="entry name" value="MetI-like"/>
    <property type="match status" value="1"/>
</dbReference>
<keyword evidence="6" id="KW-0653">Protein transport</keyword>